<name>A0A1S9P6D1_9SPHI</name>
<dbReference type="STRING" id="1792845.BC343_18960"/>
<dbReference type="InterPro" id="IPR016032">
    <property type="entry name" value="Sig_transdc_resp-reg_C-effctor"/>
</dbReference>
<feature type="transmembrane region" description="Helical" evidence="2">
    <location>
        <begin position="170"/>
        <end position="191"/>
    </location>
</feature>
<dbReference type="RefSeq" id="WP_078351483.1">
    <property type="nucleotide sequence ID" value="NZ_MBTF01000039.1"/>
</dbReference>
<feature type="transmembrane region" description="Helical" evidence="2">
    <location>
        <begin position="341"/>
        <end position="361"/>
    </location>
</feature>
<feature type="coiled-coil region" evidence="1">
    <location>
        <begin position="418"/>
        <end position="478"/>
    </location>
</feature>
<evidence type="ECO:0000259" key="3">
    <source>
        <dbReference type="Pfam" id="PF07695"/>
    </source>
</evidence>
<accession>A0A1S9P6D1</accession>
<feature type="domain" description="7TM-DISM receptor extracellular" evidence="3">
    <location>
        <begin position="170"/>
        <end position="387"/>
    </location>
</feature>
<keyword evidence="2" id="KW-1133">Transmembrane helix</keyword>
<gene>
    <name evidence="4" type="ORF">BC343_18960</name>
</gene>
<dbReference type="AlphaFoldDB" id="A0A1S9P6D1"/>
<dbReference type="OrthoDB" id="621195at2"/>
<dbReference type="SUPFAM" id="SSF46894">
    <property type="entry name" value="C-terminal effector domain of the bipartite response regulators"/>
    <property type="match status" value="1"/>
</dbReference>
<dbReference type="EMBL" id="MBTF01000039">
    <property type="protein sequence ID" value="OOQ56523.1"/>
    <property type="molecule type" value="Genomic_DNA"/>
</dbReference>
<evidence type="ECO:0000256" key="2">
    <source>
        <dbReference type="SAM" id="Phobius"/>
    </source>
</evidence>
<feature type="transmembrane region" description="Helical" evidence="2">
    <location>
        <begin position="367"/>
        <end position="386"/>
    </location>
</feature>
<dbReference type="Pfam" id="PF07695">
    <property type="entry name" value="7TMR-DISM_7TM"/>
    <property type="match status" value="1"/>
</dbReference>
<dbReference type="GO" id="GO:0003677">
    <property type="term" value="F:DNA binding"/>
    <property type="evidence" value="ECO:0007669"/>
    <property type="project" value="InterPro"/>
</dbReference>
<evidence type="ECO:0000313" key="4">
    <source>
        <dbReference type="EMBL" id="OOQ56523.1"/>
    </source>
</evidence>
<dbReference type="InterPro" id="IPR011623">
    <property type="entry name" value="7TMR_DISM_rcpt_extracell_dom1"/>
</dbReference>
<feature type="transmembrane region" description="Helical" evidence="2">
    <location>
        <begin position="282"/>
        <end position="305"/>
    </location>
</feature>
<keyword evidence="1" id="KW-0175">Coiled coil</keyword>
<comment type="caution">
    <text evidence="4">The sequence shown here is derived from an EMBL/GenBank/DDBJ whole genome shotgun (WGS) entry which is preliminary data.</text>
</comment>
<keyword evidence="2" id="KW-0472">Membrane</keyword>
<feature type="transmembrane region" description="Helical" evidence="2">
    <location>
        <begin position="198"/>
        <end position="219"/>
    </location>
</feature>
<evidence type="ECO:0000313" key="5">
    <source>
        <dbReference type="Proteomes" id="UP000189739"/>
    </source>
</evidence>
<protein>
    <recommendedName>
        <fullName evidence="3">7TM-DISM receptor extracellular domain-containing protein</fullName>
    </recommendedName>
</protein>
<proteinExistence type="predicted"/>
<reference evidence="4 5" key="1">
    <citation type="submission" date="2016-07" db="EMBL/GenBank/DDBJ databases">
        <title>Genomic analysis of zinc-resistant bacterium Mucilaginibacter pedocola TBZ30.</title>
        <authorList>
            <person name="Huang J."/>
            <person name="Tang J."/>
        </authorList>
    </citation>
    <scope>NUCLEOTIDE SEQUENCE [LARGE SCALE GENOMIC DNA]</scope>
    <source>
        <strain evidence="4 5">TBZ30</strain>
    </source>
</reference>
<feature type="transmembrane region" description="Helical" evidence="2">
    <location>
        <begin position="239"/>
        <end position="262"/>
    </location>
</feature>
<evidence type="ECO:0000256" key="1">
    <source>
        <dbReference type="SAM" id="Coils"/>
    </source>
</evidence>
<sequence length="574" mass="65628">MLLLLAPVHHSNAQSRLTLSNADTFKIANYKALPDKGYTIERVANDTSLHFSADSLRPQQSEYYWIKLVINNPYPNDEPYIFQPFKALNYTLYQYSPKHNRWEGTAAGLGAPSAFRKPWQMEASLSKQAENVLYVKISLRDIKQYNVALKPALIFTKRVAFYAEERFTSLFNLVCCIVLISFSVYNLYIYFQLKDKAYLYYVLVQIGALLYLVSVGQFLNPVFQASFYNIKAWPGGKLQYINLDGLVMHVGVTIIFCSFIEFTRSYLNTKQALPGYDKVLKIFSLGYILLEAVPVIITLSGWVYINNIPASNVYILLMVSTCIGIGIVAHRRGYKAAKYFLAANLLPLVFTVCTSVYILLYTFAGSLLPQMAILSQILTFAVALVARIKLVNEELKEKEIHAIQLANDIELTEIKGRLIEEENKNITLTMQLEKEKNEQLQQKLEANQRELVGNSLYIHQKNKLLAELRNQMQDIDTLLPDAKPETIRNIQSSLKEGQHLGEEWDKFKLHFEQVHPSFFNELQASHPNLTKYELRLYAYFHINLSTKEIAALLNIAPASVRQAKARLNKKMGKS</sequence>
<dbReference type="GO" id="GO:0006355">
    <property type="term" value="P:regulation of DNA-templated transcription"/>
    <property type="evidence" value="ECO:0007669"/>
    <property type="project" value="InterPro"/>
</dbReference>
<organism evidence="4 5">
    <name type="scientific">Mucilaginibacter pedocola</name>
    <dbReference type="NCBI Taxonomy" id="1792845"/>
    <lineage>
        <taxon>Bacteria</taxon>
        <taxon>Pseudomonadati</taxon>
        <taxon>Bacteroidota</taxon>
        <taxon>Sphingobacteriia</taxon>
        <taxon>Sphingobacteriales</taxon>
        <taxon>Sphingobacteriaceae</taxon>
        <taxon>Mucilaginibacter</taxon>
    </lineage>
</organism>
<keyword evidence="2" id="KW-0812">Transmembrane</keyword>
<keyword evidence="5" id="KW-1185">Reference proteome</keyword>
<dbReference type="Proteomes" id="UP000189739">
    <property type="component" value="Unassembled WGS sequence"/>
</dbReference>
<feature type="transmembrane region" description="Helical" evidence="2">
    <location>
        <begin position="311"/>
        <end position="329"/>
    </location>
</feature>